<evidence type="ECO:0000256" key="10">
    <source>
        <dbReference type="ARBA" id="ARBA00048305"/>
    </source>
</evidence>
<dbReference type="InterPro" id="IPR005288">
    <property type="entry name" value="NadB"/>
</dbReference>
<evidence type="ECO:0000259" key="15">
    <source>
        <dbReference type="Pfam" id="PF02910"/>
    </source>
</evidence>
<reference evidence="16" key="1">
    <citation type="submission" date="2022-02" db="EMBL/GenBank/DDBJ databases">
        <title>Halalkalibacter sp. nov. isolated from Lonar Lake, India.</title>
        <authorList>
            <person name="Joshi A."/>
            <person name="Thite S."/>
            <person name="Lodha T."/>
        </authorList>
    </citation>
    <scope>NUCLEOTIDE SEQUENCE</scope>
    <source>
        <strain evidence="16">MEB205</strain>
    </source>
</reference>
<dbReference type="Gene3D" id="1.20.58.100">
    <property type="entry name" value="Fumarate reductase/succinate dehydrogenase flavoprotein-like, C-terminal domain"/>
    <property type="match status" value="1"/>
</dbReference>
<dbReference type="InterPro" id="IPR015939">
    <property type="entry name" value="Fum_Rdtase/Succ_DH_flav-like_C"/>
</dbReference>
<evidence type="ECO:0000256" key="6">
    <source>
        <dbReference type="ARBA" id="ARBA00022630"/>
    </source>
</evidence>
<dbReference type="GO" id="GO:0033765">
    <property type="term" value="F:steroid dehydrogenase activity, acting on the CH-CH group of donors"/>
    <property type="evidence" value="ECO:0007669"/>
    <property type="project" value="UniProtKB-ARBA"/>
</dbReference>
<evidence type="ECO:0000256" key="11">
    <source>
        <dbReference type="NCBIfam" id="TIGR00551"/>
    </source>
</evidence>
<dbReference type="InterPro" id="IPR027477">
    <property type="entry name" value="Succ_DH/fumarate_Rdtase_cat_sf"/>
</dbReference>
<evidence type="ECO:0000256" key="12">
    <source>
        <dbReference type="PIRSR" id="PIRSR000171-1"/>
    </source>
</evidence>
<dbReference type="InterPro" id="IPR037099">
    <property type="entry name" value="Fum_R/Succ_DH_flav-like_C_sf"/>
</dbReference>
<comment type="pathway">
    <text evidence="2 13">Cofactor biosynthesis; NAD(+) biosynthesis; iminoaspartate from L-aspartate (oxidase route): step 1/1.</text>
</comment>
<dbReference type="GO" id="GO:0034628">
    <property type="term" value="P:'de novo' NAD+ biosynthetic process from L-aspartate"/>
    <property type="evidence" value="ECO:0007669"/>
    <property type="project" value="TreeGrafter"/>
</dbReference>
<dbReference type="Gene3D" id="3.90.700.10">
    <property type="entry name" value="Succinate dehydrogenase/fumarate reductase flavoprotein, catalytic domain"/>
    <property type="match status" value="1"/>
</dbReference>
<dbReference type="SUPFAM" id="SSF51905">
    <property type="entry name" value="FAD/NAD(P)-binding domain"/>
    <property type="match status" value="1"/>
</dbReference>
<comment type="catalytic activity">
    <reaction evidence="10">
        <text>L-aspartate + O2 = iminosuccinate + H2O2</text>
        <dbReference type="Rhea" id="RHEA:25876"/>
        <dbReference type="ChEBI" id="CHEBI:15379"/>
        <dbReference type="ChEBI" id="CHEBI:16240"/>
        <dbReference type="ChEBI" id="CHEBI:29991"/>
        <dbReference type="ChEBI" id="CHEBI:77875"/>
        <dbReference type="EC" id="1.4.3.16"/>
    </reaction>
    <physiologicalReaction direction="left-to-right" evidence="10">
        <dbReference type="Rhea" id="RHEA:25877"/>
    </physiologicalReaction>
</comment>
<evidence type="ECO:0000256" key="5">
    <source>
        <dbReference type="ARBA" id="ARBA00021901"/>
    </source>
</evidence>
<evidence type="ECO:0000256" key="4">
    <source>
        <dbReference type="ARBA" id="ARBA00012173"/>
    </source>
</evidence>
<keyword evidence="17" id="KW-1185">Reference proteome</keyword>
<dbReference type="InterPro" id="IPR003953">
    <property type="entry name" value="FAD-dep_OxRdtase_2_FAD-bd"/>
</dbReference>
<keyword evidence="7 13" id="KW-0662">Pyridine nucleotide biosynthesis</keyword>
<dbReference type="Pfam" id="PF02910">
    <property type="entry name" value="Succ_DH_flav_C"/>
    <property type="match status" value="1"/>
</dbReference>
<feature type="active site" description="Proton acceptor" evidence="12">
    <location>
        <position position="268"/>
    </location>
</feature>
<dbReference type="Gene3D" id="3.50.50.60">
    <property type="entry name" value="FAD/NAD(P)-binding domain"/>
    <property type="match status" value="1"/>
</dbReference>
<organism evidence="16 17">
    <name type="scientific">Halalkalibacter alkaliphilus</name>
    <dbReference type="NCBI Taxonomy" id="2917993"/>
    <lineage>
        <taxon>Bacteria</taxon>
        <taxon>Bacillati</taxon>
        <taxon>Bacillota</taxon>
        <taxon>Bacilli</taxon>
        <taxon>Bacillales</taxon>
        <taxon>Bacillaceae</taxon>
        <taxon>Halalkalibacter</taxon>
    </lineage>
</organism>
<dbReference type="InterPro" id="IPR036188">
    <property type="entry name" value="FAD/NAD-bd_sf"/>
</dbReference>
<feature type="domain" description="Fumarate reductase/succinate dehydrogenase flavoprotein-like C-terminal" evidence="15">
    <location>
        <begin position="438"/>
        <end position="508"/>
    </location>
</feature>
<comment type="similarity">
    <text evidence="3 13">Belongs to the FAD-dependent oxidoreductase 2 family. NadB subfamily.</text>
</comment>
<evidence type="ECO:0000256" key="2">
    <source>
        <dbReference type="ARBA" id="ARBA00004950"/>
    </source>
</evidence>
<evidence type="ECO:0000256" key="1">
    <source>
        <dbReference type="ARBA" id="ARBA00001974"/>
    </source>
</evidence>
<dbReference type="SUPFAM" id="SSF46977">
    <property type="entry name" value="Succinate dehydrogenase/fumarate reductase flavoprotein C-terminal domain"/>
    <property type="match status" value="1"/>
</dbReference>
<evidence type="ECO:0000313" key="16">
    <source>
        <dbReference type="EMBL" id="MCL7746963.1"/>
    </source>
</evidence>
<dbReference type="PANTHER" id="PTHR42716">
    <property type="entry name" value="L-ASPARTATE OXIDASE"/>
    <property type="match status" value="1"/>
</dbReference>
<evidence type="ECO:0000256" key="3">
    <source>
        <dbReference type="ARBA" id="ARBA00008562"/>
    </source>
</evidence>
<comment type="function">
    <text evidence="13">Catalyzes the oxidation of L-aspartate to iminoaspartate.</text>
</comment>
<evidence type="ECO:0000256" key="13">
    <source>
        <dbReference type="RuleBase" id="RU362049"/>
    </source>
</evidence>
<feature type="domain" description="FAD-dependent oxidoreductase 2 FAD-binding" evidence="14">
    <location>
        <begin position="7"/>
        <end position="366"/>
    </location>
</feature>
<comment type="subcellular location">
    <subcellularLocation>
        <location evidence="13">Cytoplasm</location>
    </subcellularLocation>
</comment>
<accession>A0A9X2A4W8</accession>
<keyword evidence="9 13" id="KW-0560">Oxidoreductase</keyword>
<gene>
    <name evidence="16" type="primary">nadB</name>
    <name evidence="16" type="ORF">MF646_07485</name>
</gene>
<keyword evidence="6 13" id="KW-0285">Flavoprotein</keyword>
<dbReference type="GO" id="GO:0008734">
    <property type="term" value="F:L-aspartate oxidase activity"/>
    <property type="evidence" value="ECO:0007669"/>
    <property type="project" value="UniProtKB-UniRule"/>
</dbReference>
<sequence>MANKTVDAIIIGSGIAGLMTAHLLADHMNVMIITKSNVNTSNSSCAQGGMAAALGPDDDWRKHLADTLKAGGDHHNETHVEMLVKRAPAIVSLLDQLGVPFDKDENGALVLGMEGAHQNRRIVHVNGDKTGQAFTEALINSVKERVEILDYTIVKKLVSKNGRVIGVHTEKECIYSKATVLATGGLGRLYEHTSNVEEATGDGFALAYRAGATLIDMEFIQFHPTLLRVGGETMGLISEAVRGEGAKLIDKNGKRLMEDFPLKELESRDVVSREIHKALQNGNEIYLDCRGIKGFKHSFPGLAERCEKALIDPTVTPLAVVPGAHFVSGGIETDSSGRTSLKGLYAVGEVACTGVHGANRLASNSLLEGLVFAEQVASDIQSVQSKFQLVYSEEDSDITVPRHLPSFSDIQIRMTKFVGIERDLSGLLEMKSWLEQFLPYANQILSTDSRATIECKNMLIVSALVTEAAIHRTESRGGHYRLDFPKRNDHLWSSTYVALSKEKGAQITQKEKRHLVLENI</sequence>
<protein>
    <recommendedName>
        <fullName evidence="5 11">L-aspartate oxidase</fullName>
        <ecNumber evidence="4 11">1.4.3.16</ecNumber>
    </recommendedName>
</protein>
<dbReference type="PRINTS" id="PR00368">
    <property type="entry name" value="FADPNR"/>
</dbReference>
<proteinExistence type="inferred from homology"/>
<evidence type="ECO:0000259" key="14">
    <source>
        <dbReference type="Pfam" id="PF00890"/>
    </source>
</evidence>
<dbReference type="PIRSF" id="PIRSF000171">
    <property type="entry name" value="SDHA_APRA_LASPO"/>
    <property type="match status" value="1"/>
</dbReference>
<dbReference type="RefSeq" id="WP_250095871.1">
    <property type="nucleotide sequence ID" value="NZ_JAKRYL010000006.1"/>
</dbReference>
<dbReference type="GO" id="GO:0005737">
    <property type="term" value="C:cytoplasm"/>
    <property type="evidence" value="ECO:0007669"/>
    <property type="project" value="UniProtKB-SubCell"/>
</dbReference>
<dbReference type="EMBL" id="JAKRYL010000006">
    <property type="protein sequence ID" value="MCL7746963.1"/>
    <property type="molecule type" value="Genomic_DNA"/>
</dbReference>
<dbReference type="Pfam" id="PF00890">
    <property type="entry name" value="FAD_binding_2"/>
    <property type="match status" value="1"/>
</dbReference>
<comment type="cofactor">
    <cofactor evidence="1 13">
        <name>FAD</name>
        <dbReference type="ChEBI" id="CHEBI:57692"/>
    </cofactor>
</comment>
<dbReference type="NCBIfam" id="TIGR00551">
    <property type="entry name" value="nadB"/>
    <property type="match status" value="1"/>
</dbReference>
<keyword evidence="8 13" id="KW-0274">FAD</keyword>
<evidence type="ECO:0000256" key="9">
    <source>
        <dbReference type="ARBA" id="ARBA00023002"/>
    </source>
</evidence>
<evidence type="ECO:0000256" key="7">
    <source>
        <dbReference type="ARBA" id="ARBA00022642"/>
    </source>
</evidence>
<dbReference type="Proteomes" id="UP001139150">
    <property type="component" value="Unassembled WGS sequence"/>
</dbReference>
<evidence type="ECO:0000256" key="8">
    <source>
        <dbReference type="ARBA" id="ARBA00022827"/>
    </source>
</evidence>
<evidence type="ECO:0000313" key="17">
    <source>
        <dbReference type="Proteomes" id="UP001139150"/>
    </source>
</evidence>
<dbReference type="EC" id="1.4.3.16" evidence="4 11"/>
<dbReference type="AlphaFoldDB" id="A0A9X2A4W8"/>
<name>A0A9X2A4W8_9BACI</name>
<dbReference type="SUPFAM" id="SSF56425">
    <property type="entry name" value="Succinate dehydrogenase/fumarate reductase flavoprotein, catalytic domain"/>
    <property type="match status" value="1"/>
</dbReference>
<dbReference type="PANTHER" id="PTHR42716:SF2">
    <property type="entry name" value="L-ASPARTATE OXIDASE, CHLOROPLASTIC"/>
    <property type="match status" value="1"/>
</dbReference>
<comment type="caution">
    <text evidence="16">The sequence shown here is derived from an EMBL/GenBank/DDBJ whole genome shotgun (WGS) entry which is preliminary data.</text>
</comment>